<organism evidence="1 2">
    <name type="scientific">Candidatus Niyogibacteria bacterium CG10_big_fil_rev_8_21_14_0_10_46_36</name>
    <dbReference type="NCBI Taxonomy" id="1974726"/>
    <lineage>
        <taxon>Bacteria</taxon>
        <taxon>Candidatus Niyogiibacteriota</taxon>
    </lineage>
</organism>
<dbReference type="EMBL" id="PFCO01000001">
    <property type="protein sequence ID" value="PIR69987.1"/>
    <property type="molecule type" value="Genomic_DNA"/>
</dbReference>
<name>A0A2H0TEK5_9BACT</name>
<evidence type="ECO:0000313" key="2">
    <source>
        <dbReference type="Proteomes" id="UP000231503"/>
    </source>
</evidence>
<dbReference type="AlphaFoldDB" id="A0A2H0TEK5"/>
<proteinExistence type="predicted"/>
<dbReference type="Proteomes" id="UP000231503">
    <property type="component" value="Unassembled WGS sequence"/>
</dbReference>
<comment type="caution">
    <text evidence="1">The sequence shown here is derived from an EMBL/GenBank/DDBJ whole genome shotgun (WGS) entry which is preliminary data.</text>
</comment>
<gene>
    <name evidence="1" type="ORF">COU47_00960</name>
</gene>
<sequence length="78" mass="8831">MPTSGRGSKESYATWAHPGDIQCEHTDTGVLLTMRQPKKASFAVQNEKGFLLEIFTDPKEKTIKILKRKDTKIIIENI</sequence>
<protein>
    <submittedName>
        <fullName evidence="1">Uncharacterized protein</fullName>
    </submittedName>
</protein>
<accession>A0A2H0TEK5</accession>
<reference evidence="2" key="1">
    <citation type="submission" date="2017-09" db="EMBL/GenBank/DDBJ databases">
        <title>Depth-based differentiation of microbial function through sediment-hosted aquifers and enrichment of novel symbionts in the deep terrestrial subsurface.</title>
        <authorList>
            <person name="Probst A.J."/>
            <person name="Ladd B."/>
            <person name="Jarett J.K."/>
            <person name="Geller-Mcgrath D.E."/>
            <person name="Sieber C.M.K."/>
            <person name="Emerson J.B."/>
            <person name="Anantharaman K."/>
            <person name="Thomas B.C."/>
            <person name="Malmstrom R."/>
            <person name="Stieglmeier M."/>
            <person name="Klingl A."/>
            <person name="Woyke T."/>
            <person name="Ryan C.M."/>
            <person name="Banfield J.F."/>
        </authorList>
    </citation>
    <scope>NUCLEOTIDE SEQUENCE [LARGE SCALE GENOMIC DNA]</scope>
</reference>
<evidence type="ECO:0000313" key="1">
    <source>
        <dbReference type="EMBL" id="PIR69987.1"/>
    </source>
</evidence>